<dbReference type="InterPro" id="IPR051209">
    <property type="entry name" value="FAD-bind_Monooxygenase_sf"/>
</dbReference>
<dbReference type="GO" id="GO:0050660">
    <property type="term" value="F:flavin adenine dinucleotide binding"/>
    <property type="evidence" value="ECO:0007669"/>
    <property type="project" value="InterPro"/>
</dbReference>
<keyword evidence="7" id="KW-1185">Reference proteome</keyword>
<proteinExistence type="inferred from homology"/>
<evidence type="ECO:0000313" key="6">
    <source>
        <dbReference type="EMBL" id="KAK5049039.1"/>
    </source>
</evidence>
<evidence type="ECO:0000256" key="1">
    <source>
        <dbReference type="ARBA" id="ARBA00001974"/>
    </source>
</evidence>
<dbReference type="GeneID" id="89973638"/>
<protein>
    <recommendedName>
        <fullName evidence="8">FAD/NAD(P)-binding domain-containing protein</fullName>
    </recommendedName>
</protein>
<comment type="caution">
    <text evidence="6">The sequence shown here is derived from an EMBL/GenBank/DDBJ whole genome shotgun (WGS) entry which is preliminary data.</text>
</comment>
<dbReference type="EMBL" id="JAVRRD010000020">
    <property type="protein sequence ID" value="KAK5049039.1"/>
    <property type="molecule type" value="Genomic_DNA"/>
</dbReference>
<dbReference type="PRINTS" id="PR00419">
    <property type="entry name" value="ADXRDTASE"/>
</dbReference>
<dbReference type="PANTHER" id="PTHR42877">
    <property type="entry name" value="L-ORNITHINE N(5)-MONOOXYGENASE-RELATED"/>
    <property type="match status" value="1"/>
</dbReference>
<keyword evidence="3" id="KW-0285">Flavoprotein</keyword>
<gene>
    <name evidence="6" type="ORF">LTR84_005461</name>
</gene>
<dbReference type="PANTHER" id="PTHR42877:SF6">
    <property type="entry name" value="MONOOXYGENASE, PUTATIVE (AFU_ORTHOLOGUE AFUA_3G15050)-RELATED"/>
    <property type="match status" value="1"/>
</dbReference>
<evidence type="ECO:0008006" key="8">
    <source>
        <dbReference type="Google" id="ProtNLM"/>
    </source>
</evidence>
<evidence type="ECO:0000256" key="5">
    <source>
        <dbReference type="ARBA" id="ARBA00023002"/>
    </source>
</evidence>
<dbReference type="Pfam" id="PF00743">
    <property type="entry name" value="FMO-like"/>
    <property type="match status" value="1"/>
</dbReference>
<name>A0AAV9N425_9EURO</name>
<dbReference type="GO" id="GO:0050661">
    <property type="term" value="F:NADP binding"/>
    <property type="evidence" value="ECO:0007669"/>
    <property type="project" value="InterPro"/>
</dbReference>
<evidence type="ECO:0000256" key="3">
    <source>
        <dbReference type="ARBA" id="ARBA00022630"/>
    </source>
</evidence>
<dbReference type="RefSeq" id="XP_064704244.1">
    <property type="nucleotide sequence ID" value="XM_064849030.1"/>
</dbReference>
<evidence type="ECO:0000256" key="2">
    <source>
        <dbReference type="ARBA" id="ARBA00010139"/>
    </source>
</evidence>
<dbReference type="AlphaFoldDB" id="A0AAV9N425"/>
<dbReference type="Gene3D" id="3.50.50.60">
    <property type="entry name" value="FAD/NAD(P)-binding domain"/>
    <property type="match status" value="2"/>
</dbReference>
<dbReference type="SUPFAM" id="SSF51905">
    <property type="entry name" value="FAD/NAD(P)-binding domain"/>
    <property type="match status" value="2"/>
</dbReference>
<keyword evidence="4" id="KW-0274">FAD</keyword>
<evidence type="ECO:0000313" key="7">
    <source>
        <dbReference type="Proteomes" id="UP001358417"/>
    </source>
</evidence>
<accession>A0AAV9N425</accession>
<dbReference type="InterPro" id="IPR036188">
    <property type="entry name" value="FAD/NAD-bd_sf"/>
</dbReference>
<comment type="similarity">
    <text evidence="2">Belongs to the FAD-binding monooxygenase family.</text>
</comment>
<evidence type="ECO:0000256" key="4">
    <source>
        <dbReference type="ARBA" id="ARBA00022827"/>
    </source>
</evidence>
<comment type="cofactor">
    <cofactor evidence="1">
        <name>FAD</name>
        <dbReference type="ChEBI" id="CHEBI:57692"/>
    </cofactor>
</comment>
<reference evidence="6 7" key="1">
    <citation type="submission" date="2023-08" db="EMBL/GenBank/DDBJ databases">
        <title>Black Yeasts Isolated from many extreme environments.</title>
        <authorList>
            <person name="Coleine C."/>
            <person name="Stajich J.E."/>
            <person name="Selbmann L."/>
        </authorList>
    </citation>
    <scope>NUCLEOTIDE SEQUENCE [LARGE SCALE GENOMIC DNA]</scope>
    <source>
        <strain evidence="6 7">CCFEE 5792</strain>
    </source>
</reference>
<dbReference type="InterPro" id="IPR020946">
    <property type="entry name" value="Flavin_mOase-like"/>
</dbReference>
<dbReference type="GO" id="GO:0004499">
    <property type="term" value="F:N,N-dimethylaniline monooxygenase activity"/>
    <property type="evidence" value="ECO:0007669"/>
    <property type="project" value="InterPro"/>
</dbReference>
<dbReference type="Proteomes" id="UP001358417">
    <property type="component" value="Unassembled WGS sequence"/>
</dbReference>
<sequence>MSSKSPRYWDLCEIAANGMAPHALEDPVQVTTSRNGFEPSSNELFKIHTSAQPAQPERAPLRTIFPYLELEDHPIDEYPSIKVIVVGAGPAGITTGALLTHKVPGLEIVIYERYQDVGGVWNANIYPGVRCDVPSDVYQATFAPKTTWSSNYARGAEIKAYWKSVADKYDLQQFIRLNHRVVDAEWSPAVAKWVVQVTHNGTTFTDSADFLVTATGHFSDPRLPKYPGLETFQGHLRHTSLWDPKFDPTGKKVALIGNGASGLQVLPQLQKVAAHVDHYARSPTWIAGSFGGEQIPPSTSDERELAPQEPEEYNNFRKSVEAKSYTRFGTIFKNGQKSVQAREDFTKLMAHRLDGRTDLLKAVTPGFSPNCRRLTPGPGYLEALAQPNVEYINTKISHITPTGIVTTDGIHREVDAILCATGADISFTTAFPIYGPKDLPRRAPKEGTFTNLQDKWRPPGFPDSYLGLAAPDYPNLFLLLGPNSTGPGGTLPHSLENQVTYLAKVLRKVRTQGIRTIQPSWAATRDFRAYCESFFPKTVLSEQCSSWYNGGLVGGRIHGIWPGSGTHLNIVRREVRWEDFEYTYRNPQGNRFTYFGNGWSVKDKIAAESQEGEDSVDFSPYLRKEAVNGTLDLRGLHEEWWEMENESTVAPS</sequence>
<keyword evidence="5" id="KW-0560">Oxidoreductase</keyword>
<organism evidence="6 7">
    <name type="scientific">Exophiala bonariae</name>
    <dbReference type="NCBI Taxonomy" id="1690606"/>
    <lineage>
        <taxon>Eukaryota</taxon>
        <taxon>Fungi</taxon>
        <taxon>Dikarya</taxon>
        <taxon>Ascomycota</taxon>
        <taxon>Pezizomycotina</taxon>
        <taxon>Eurotiomycetes</taxon>
        <taxon>Chaetothyriomycetidae</taxon>
        <taxon>Chaetothyriales</taxon>
        <taxon>Herpotrichiellaceae</taxon>
        <taxon>Exophiala</taxon>
    </lineage>
</organism>